<organism evidence="2">
    <name type="scientific">marine sediment metagenome</name>
    <dbReference type="NCBI Taxonomy" id="412755"/>
    <lineage>
        <taxon>unclassified sequences</taxon>
        <taxon>metagenomes</taxon>
        <taxon>ecological metagenomes</taxon>
    </lineage>
</organism>
<keyword evidence="1" id="KW-0472">Membrane</keyword>
<keyword evidence="1" id="KW-0812">Transmembrane</keyword>
<name>A0A0F9YQE2_9ZZZZ</name>
<keyword evidence="1" id="KW-1133">Transmembrane helix</keyword>
<protein>
    <recommendedName>
        <fullName evidence="3">DUF3379 domain-containing protein</fullName>
    </recommendedName>
</protein>
<dbReference type="EMBL" id="LAZR01000014">
    <property type="protein sequence ID" value="KKO06899.1"/>
    <property type="molecule type" value="Genomic_DNA"/>
</dbReference>
<evidence type="ECO:0000256" key="1">
    <source>
        <dbReference type="SAM" id="Phobius"/>
    </source>
</evidence>
<reference evidence="2" key="1">
    <citation type="journal article" date="2015" name="Nature">
        <title>Complex archaea that bridge the gap between prokaryotes and eukaryotes.</title>
        <authorList>
            <person name="Spang A."/>
            <person name="Saw J.H."/>
            <person name="Jorgensen S.L."/>
            <person name="Zaremba-Niedzwiedzka K."/>
            <person name="Martijn J."/>
            <person name="Lind A.E."/>
            <person name="van Eijk R."/>
            <person name="Schleper C."/>
            <person name="Guy L."/>
            <person name="Ettema T.J."/>
        </authorList>
    </citation>
    <scope>NUCLEOTIDE SEQUENCE</scope>
</reference>
<proteinExistence type="predicted"/>
<dbReference type="Pfam" id="PF11859">
    <property type="entry name" value="DUF3379"/>
    <property type="match status" value="1"/>
</dbReference>
<sequence>MDDLEFRTRAFSNPLDEQEDFKAAANASPERRRLLGELHEFEQDLQRTLMAVDIPAGLKHRLNQHARPASPLRKRSLVALAASVVVAAGLTLNLFLQPGLSAQDLALHDEVVEHLHEEASDYQTSYDNGSDISWSQVEAILTASGTSLKSSDDLAAMHMIFARLCGVGGSRSAHLVARGEHGPISIIFIRTAPVSRGVELRDERFHGRIIPVDDGNMAVIGEKNEVLGRYEQALRENIEWSI</sequence>
<evidence type="ECO:0008006" key="3">
    <source>
        <dbReference type="Google" id="ProtNLM"/>
    </source>
</evidence>
<dbReference type="InterPro" id="IPR021806">
    <property type="entry name" value="DUF3379"/>
</dbReference>
<dbReference type="AlphaFoldDB" id="A0A0F9YQE2"/>
<feature type="transmembrane region" description="Helical" evidence="1">
    <location>
        <begin position="77"/>
        <end position="96"/>
    </location>
</feature>
<evidence type="ECO:0000313" key="2">
    <source>
        <dbReference type="EMBL" id="KKO06899.1"/>
    </source>
</evidence>
<comment type="caution">
    <text evidence="2">The sequence shown here is derived from an EMBL/GenBank/DDBJ whole genome shotgun (WGS) entry which is preliminary data.</text>
</comment>
<gene>
    <name evidence="2" type="ORF">LCGC14_0060830</name>
</gene>
<accession>A0A0F9YQE2</accession>